<sequence>MARPRLNLSDEERRERRRTANRERKRRQASEDPEYRAKQAAYMRRLRAERSEYRAREARAKRERRLNDPGLRVVESYLRQARRCEANVRRKSLSTDCGHSCHVCGRLGVDANPLTLSSVLDNGERQNAVQIPREAFPSLFVGPEGTNVCETCRESLLQEADRSDDDRICTQEIKSEEVICGVDTFNSPSPSESPGPAPINNEIALLVPKREPEEIVCAVDCLDGYFPTHIDSSDGNVGPYSAKSKMEELGITTEGSDGPSLLGPPWLVSQCTK</sequence>
<feature type="region of interest" description="Disordered" evidence="1">
    <location>
        <begin position="1"/>
        <end position="39"/>
    </location>
</feature>
<reference evidence="2" key="1">
    <citation type="journal article" date="2017" name="Parasit. Vectors">
        <title>Sialotranscriptomics of Rhipicephalus zambeziensis reveals intricate expression profiles of secretory proteins and suggests tight temporal transcriptional regulation during blood-feeding.</title>
        <authorList>
            <person name="de Castro M.H."/>
            <person name="de Klerk D."/>
            <person name="Pienaar R."/>
            <person name="Rees D.J.G."/>
            <person name="Mans B.J."/>
        </authorList>
    </citation>
    <scope>NUCLEOTIDE SEQUENCE</scope>
    <source>
        <tissue evidence="2">Salivary glands</tissue>
    </source>
</reference>
<dbReference type="AlphaFoldDB" id="A0A224YPT7"/>
<organism evidence="2">
    <name type="scientific">Rhipicephalus zambeziensis</name>
    <dbReference type="NCBI Taxonomy" id="60191"/>
    <lineage>
        <taxon>Eukaryota</taxon>
        <taxon>Metazoa</taxon>
        <taxon>Ecdysozoa</taxon>
        <taxon>Arthropoda</taxon>
        <taxon>Chelicerata</taxon>
        <taxon>Arachnida</taxon>
        <taxon>Acari</taxon>
        <taxon>Parasitiformes</taxon>
        <taxon>Ixodida</taxon>
        <taxon>Ixodoidea</taxon>
        <taxon>Ixodidae</taxon>
        <taxon>Rhipicephalinae</taxon>
        <taxon>Rhipicephalus</taxon>
        <taxon>Rhipicephalus</taxon>
    </lineage>
</organism>
<protein>
    <submittedName>
        <fullName evidence="2">Hkr1 gli-kruppel zinc finger family member</fullName>
    </submittedName>
</protein>
<evidence type="ECO:0000313" key="2">
    <source>
        <dbReference type="EMBL" id="MAA19598.1"/>
    </source>
</evidence>
<accession>A0A224YPT7</accession>
<dbReference type="EMBL" id="GFPF01008452">
    <property type="protein sequence ID" value="MAA19598.1"/>
    <property type="molecule type" value="Transcribed_RNA"/>
</dbReference>
<name>A0A224YPT7_9ACAR</name>
<evidence type="ECO:0000256" key="1">
    <source>
        <dbReference type="SAM" id="MobiDB-lite"/>
    </source>
</evidence>
<proteinExistence type="predicted"/>
<feature type="compositionally biased region" description="Basic and acidic residues" evidence="1">
    <location>
        <begin position="8"/>
        <end position="37"/>
    </location>
</feature>